<dbReference type="Gene3D" id="3.20.20.70">
    <property type="entry name" value="Aldolase class I"/>
    <property type="match status" value="1"/>
</dbReference>
<dbReference type="PANTHER" id="PTHR43375">
    <property type="entry name" value="OROTIDINE 5'-PHOSPHATE DECARBOXYLASE"/>
    <property type="match status" value="1"/>
</dbReference>
<dbReference type="GO" id="GO:0044205">
    <property type="term" value="P:'de novo' UMP biosynthetic process"/>
    <property type="evidence" value="ECO:0007669"/>
    <property type="project" value="UniProtKB-UniRule"/>
</dbReference>
<protein>
    <recommendedName>
        <fullName evidence="7">Orotidine 5'-phosphate decarboxylase</fullName>
        <ecNumber evidence="7">4.1.1.23</ecNumber>
    </recommendedName>
    <alternativeName>
        <fullName evidence="7">OMP decarboxylase</fullName>
        <shortName evidence="7">OMPDCase</shortName>
        <shortName evidence="7">OMPdecase</shortName>
    </alternativeName>
</protein>
<evidence type="ECO:0000313" key="9">
    <source>
        <dbReference type="EMBL" id="EMN22211.1"/>
    </source>
</evidence>
<name>M6JKH3_9LEPT</name>
<gene>
    <name evidence="7 9" type="primary">pyrF</name>
    <name evidence="9" type="ORF">LEP1GSC063_0120</name>
</gene>
<evidence type="ECO:0000259" key="8">
    <source>
        <dbReference type="SMART" id="SM00934"/>
    </source>
</evidence>
<evidence type="ECO:0000256" key="7">
    <source>
        <dbReference type="HAMAP-Rule" id="MF_01215"/>
    </source>
</evidence>
<comment type="caution">
    <text evidence="9">The sequence shown here is derived from an EMBL/GenBank/DDBJ whole genome shotgun (WGS) entry which is preliminary data.</text>
</comment>
<keyword evidence="3 7" id="KW-0210">Decarboxylase</keyword>
<feature type="domain" description="Orotidine 5'-phosphate decarboxylase" evidence="8">
    <location>
        <begin position="25"/>
        <end position="261"/>
    </location>
</feature>
<sequence length="279" mass="31514">MIRRGGPVMNFQSKFLTRSQSLRSLLCVGLDPDYSKLPEVVRRNPESLFHFCREIIDATASYAVAYKPNIAFFEVFGSSGIRQFEKVIGHLKSNYPTIPIVADVKRGDLDNTARQYARYYFGDLQVDSLTLSPYMGLDTLRPFLEYQDHLVFWLCLTSNPDSIQFQKKRFSETGRTLYEEVAYVANSVSPSNLGLVVGATNPSELETLRKQNPDRIFLIPGFGAQGAKLDDLLPVCGRYSLINSSRGIHFVSSGLDFAIRANQEAEKIHKAMQEKFIFS</sequence>
<dbReference type="EMBL" id="AHMU02000035">
    <property type="protein sequence ID" value="EMN22211.1"/>
    <property type="molecule type" value="Genomic_DNA"/>
</dbReference>
<evidence type="ECO:0000313" key="10">
    <source>
        <dbReference type="Proteomes" id="UP000012106"/>
    </source>
</evidence>
<comment type="catalytic activity">
    <reaction evidence="6 7">
        <text>orotidine 5'-phosphate + H(+) = UMP + CO2</text>
        <dbReference type="Rhea" id="RHEA:11596"/>
        <dbReference type="ChEBI" id="CHEBI:15378"/>
        <dbReference type="ChEBI" id="CHEBI:16526"/>
        <dbReference type="ChEBI" id="CHEBI:57538"/>
        <dbReference type="ChEBI" id="CHEBI:57865"/>
        <dbReference type="EC" id="4.1.1.23"/>
    </reaction>
</comment>
<dbReference type="PANTHER" id="PTHR43375:SF1">
    <property type="entry name" value="OROTIDINE 5'-PHOSPHATE DECARBOXYLASE"/>
    <property type="match status" value="1"/>
</dbReference>
<organism evidence="9 10">
    <name type="scientific">Leptospira santarosai serovar Arenal str. MAVJ 401</name>
    <dbReference type="NCBI Taxonomy" id="1049976"/>
    <lineage>
        <taxon>Bacteria</taxon>
        <taxon>Pseudomonadati</taxon>
        <taxon>Spirochaetota</taxon>
        <taxon>Spirochaetia</taxon>
        <taxon>Leptospirales</taxon>
        <taxon>Leptospiraceae</taxon>
        <taxon>Leptospira</taxon>
    </lineage>
</organism>
<dbReference type="InterPro" id="IPR001754">
    <property type="entry name" value="OMPdeCOase_dom"/>
</dbReference>
<dbReference type="CDD" id="cd04725">
    <property type="entry name" value="OMP_decarboxylase_like"/>
    <property type="match status" value="1"/>
</dbReference>
<reference evidence="9 10" key="1">
    <citation type="submission" date="2013-01" db="EMBL/GenBank/DDBJ databases">
        <authorList>
            <person name="Harkins D.M."/>
            <person name="Durkin A.S."/>
            <person name="Brinkac L.M."/>
            <person name="Haft D.H."/>
            <person name="Selengut J.D."/>
            <person name="Sanka R."/>
            <person name="DePew J."/>
            <person name="Purushe J."/>
            <person name="Hartskeerl R.A."/>
            <person name="Ahmed A."/>
            <person name="van der Linden H."/>
            <person name="Goris M.G.A."/>
            <person name="Vinetz J.M."/>
            <person name="Sutton G.G."/>
            <person name="Nierman W.C."/>
            <person name="Fouts D.E."/>
        </authorList>
    </citation>
    <scope>NUCLEOTIDE SEQUENCE [LARGE SCALE GENOMIC DNA]</scope>
    <source>
        <strain evidence="9 10">MAVJ 401</strain>
    </source>
</reference>
<dbReference type="InterPro" id="IPR011995">
    <property type="entry name" value="OMPdecase_type-2"/>
</dbReference>
<evidence type="ECO:0000256" key="1">
    <source>
        <dbReference type="ARBA" id="ARBA00004861"/>
    </source>
</evidence>
<evidence type="ECO:0000256" key="3">
    <source>
        <dbReference type="ARBA" id="ARBA00022793"/>
    </source>
</evidence>
<feature type="active site" description="Proton donor" evidence="7">
    <location>
        <position position="105"/>
    </location>
</feature>
<proteinExistence type="inferred from homology"/>
<dbReference type="SMART" id="SM00934">
    <property type="entry name" value="OMPdecase"/>
    <property type="match status" value="1"/>
</dbReference>
<evidence type="ECO:0000256" key="4">
    <source>
        <dbReference type="ARBA" id="ARBA00022975"/>
    </source>
</evidence>
<evidence type="ECO:0000256" key="5">
    <source>
        <dbReference type="ARBA" id="ARBA00023239"/>
    </source>
</evidence>
<dbReference type="Pfam" id="PF00215">
    <property type="entry name" value="OMPdecase"/>
    <property type="match status" value="1"/>
</dbReference>
<keyword evidence="5 7" id="KW-0456">Lyase</keyword>
<dbReference type="AlphaFoldDB" id="M6JKH3"/>
<comment type="similarity">
    <text evidence="2 7">Belongs to the OMP decarboxylase family. Type 2 subfamily.</text>
</comment>
<dbReference type="GO" id="GO:0004590">
    <property type="term" value="F:orotidine-5'-phosphate decarboxylase activity"/>
    <property type="evidence" value="ECO:0007669"/>
    <property type="project" value="UniProtKB-UniRule"/>
</dbReference>
<evidence type="ECO:0000256" key="6">
    <source>
        <dbReference type="ARBA" id="ARBA00049157"/>
    </source>
</evidence>
<dbReference type="GO" id="GO:0006207">
    <property type="term" value="P:'de novo' pyrimidine nucleobase biosynthetic process"/>
    <property type="evidence" value="ECO:0007669"/>
    <property type="project" value="InterPro"/>
</dbReference>
<evidence type="ECO:0000256" key="2">
    <source>
        <dbReference type="ARBA" id="ARBA00008847"/>
    </source>
</evidence>
<keyword evidence="4 7" id="KW-0665">Pyrimidine biosynthesis</keyword>
<dbReference type="Proteomes" id="UP000012106">
    <property type="component" value="Unassembled WGS sequence"/>
</dbReference>
<dbReference type="InterPro" id="IPR013785">
    <property type="entry name" value="Aldolase_TIM"/>
</dbReference>
<dbReference type="InterPro" id="IPR011060">
    <property type="entry name" value="RibuloseP-bd_barrel"/>
</dbReference>
<dbReference type="HAMAP" id="MF_01215">
    <property type="entry name" value="OMPdecase_type2"/>
    <property type="match status" value="1"/>
</dbReference>
<dbReference type="UniPathway" id="UPA00070">
    <property type="reaction ID" value="UER00120"/>
</dbReference>
<dbReference type="EC" id="4.1.1.23" evidence="7"/>
<dbReference type="NCBIfam" id="TIGR02127">
    <property type="entry name" value="pyrF_sub2"/>
    <property type="match status" value="1"/>
</dbReference>
<accession>M6JKH3</accession>
<comment type="pathway">
    <text evidence="1 7">Pyrimidine metabolism; UMP biosynthesis via de novo pathway; UMP from orotate: step 2/2.</text>
</comment>
<dbReference type="SUPFAM" id="SSF51366">
    <property type="entry name" value="Ribulose-phoshate binding barrel"/>
    <property type="match status" value="1"/>
</dbReference>